<reference evidence="2" key="1">
    <citation type="journal article" date="2013" name="BMC Genomics">
        <title>Unscrambling butterfly oogenesis.</title>
        <authorList>
            <person name="Carter J.M."/>
            <person name="Baker S.C."/>
            <person name="Pink R."/>
            <person name="Carter D.R."/>
            <person name="Collins A."/>
            <person name="Tomlin J."/>
            <person name="Gibbs M."/>
            <person name="Breuker C.J."/>
        </authorList>
    </citation>
    <scope>NUCLEOTIDE SEQUENCE</scope>
    <source>
        <tissue evidence="2">Ovary</tissue>
    </source>
</reference>
<name>S4PTP8_9NEOP</name>
<keyword evidence="1" id="KW-1133">Transmembrane helix</keyword>
<reference evidence="2" key="2">
    <citation type="submission" date="2013-05" db="EMBL/GenBank/DDBJ databases">
        <authorList>
            <person name="Carter J.-M."/>
            <person name="Baker S.C."/>
            <person name="Pink R."/>
            <person name="Carter D.R.F."/>
            <person name="Collins A."/>
            <person name="Tomlin J."/>
            <person name="Gibbs M."/>
            <person name="Breuker C.J."/>
        </authorList>
    </citation>
    <scope>NUCLEOTIDE SEQUENCE</scope>
    <source>
        <tissue evidence="2">Ovary</tissue>
    </source>
</reference>
<protein>
    <submittedName>
        <fullName evidence="2">Uncharacterized protein</fullName>
    </submittedName>
</protein>
<keyword evidence="1" id="KW-0812">Transmembrane</keyword>
<accession>S4PTP8</accession>
<keyword evidence="1" id="KW-0472">Membrane</keyword>
<organism evidence="2">
    <name type="scientific">Pararge aegeria</name>
    <name type="common">speckled wood butterfly</name>
    <dbReference type="NCBI Taxonomy" id="116150"/>
    <lineage>
        <taxon>Eukaryota</taxon>
        <taxon>Metazoa</taxon>
        <taxon>Ecdysozoa</taxon>
        <taxon>Arthropoda</taxon>
        <taxon>Hexapoda</taxon>
        <taxon>Insecta</taxon>
        <taxon>Pterygota</taxon>
        <taxon>Neoptera</taxon>
        <taxon>Endopterygota</taxon>
        <taxon>Lepidoptera</taxon>
        <taxon>Glossata</taxon>
        <taxon>Ditrysia</taxon>
        <taxon>Papilionoidea</taxon>
        <taxon>Nymphalidae</taxon>
        <taxon>Satyrinae</taxon>
        <taxon>Satyrini</taxon>
        <taxon>Parargina</taxon>
        <taxon>Pararge</taxon>
    </lineage>
</organism>
<sequence length="86" mass="9768">MPNSPETCVLIIKVKKMVLTECSINCISIPILITCGCSQIIGIVFIKWSWMPINEVRNYLYHVLPGKIQHFMGVTCQNCHPKLHKA</sequence>
<evidence type="ECO:0000256" key="1">
    <source>
        <dbReference type="SAM" id="Phobius"/>
    </source>
</evidence>
<dbReference type="AlphaFoldDB" id="S4PTP8"/>
<dbReference type="EMBL" id="GAIX01011663">
    <property type="protein sequence ID" value="JAA80897.1"/>
    <property type="molecule type" value="Transcribed_RNA"/>
</dbReference>
<feature type="transmembrane region" description="Helical" evidence="1">
    <location>
        <begin position="27"/>
        <end position="50"/>
    </location>
</feature>
<proteinExistence type="predicted"/>
<evidence type="ECO:0000313" key="2">
    <source>
        <dbReference type="EMBL" id="JAA80897.1"/>
    </source>
</evidence>